<feature type="region of interest" description="Disordered" evidence="1">
    <location>
        <begin position="414"/>
        <end position="434"/>
    </location>
</feature>
<dbReference type="RefSeq" id="XP_007679624.1">
    <property type="nucleotide sequence ID" value="XM_007681434.1"/>
</dbReference>
<keyword evidence="3" id="KW-1185">Reference proteome</keyword>
<gene>
    <name evidence="2" type="ORF">BAUCODRAFT_243984</name>
</gene>
<dbReference type="OMA" id="GAFKGFY"/>
<accession>M2LH99</accession>
<feature type="compositionally biased region" description="Polar residues" evidence="1">
    <location>
        <begin position="323"/>
        <end position="338"/>
    </location>
</feature>
<dbReference type="OrthoDB" id="5138418at2759"/>
<feature type="compositionally biased region" description="Acidic residues" evidence="1">
    <location>
        <begin position="420"/>
        <end position="434"/>
    </location>
</feature>
<feature type="region of interest" description="Disordered" evidence="1">
    <location>
        <begin position="242"/>
        <end position="368"/>
    </location>
</feature>
<dbReference type="Proteomes" id="UP000011761">
    <property type="component" value="Unassembled WGS sequence"/>
</dbReference>
<dbReference type="eggNOG" id="ENOG502SQZN">
    <property type="taxonomic scope" value="Eukaryota"/>
</dbReference>
<dbReference type="AlphaFoldDB" id="M2LH99"/>
<proteinExistence type="predicted"/>
<sequence length="434" mass="46860">MTDGMMTFASPDMFNPATTIGRNAHLFQPPTSPISSIATPSYATAPDYFSSRSRKRQRPDTTHIADSRPTWQQTLSWVKCRTLSDGSYANAAASTYGQNQASINERYALAGGFDTPSLQAAAEIEGLQLSTGEGRRWRDRADSGGCGRAASAQLSGPLARERNGVGRLMLSLPNGIATTSWTGLAFNLVGKVFHFGSDVIRGFYAGGGNGFDLKQRALRRGLTNRPGCWTPLPGSWEEDEFLGDFEQDNPHSPPPTASRPPNKRRQTDKDSWVVVGTPDVEGSPRRKVSSNSIPRSELSARPAASRASSRRSLAPLPRRQSSQAAYSTGSPMASSAATSPERRASLVPARSNSRPTSGHSNADENISMAYVSPDVERFVKRRAKQDRQADAAMTIMSKKLTDLIRQGQAALGTKISVEDGGGESTDEGFVDEDW</sequence>
<name>M2LH99_BAUPA</name>
<dbReference type="KEGG" id="bcom:BAUCODRAFT_243984"/>
<feature type="compositionally biased region" description="Polar residues" evidence="1">
    <location>
        <begin position="350"/>
        <end position="364"/>
    </location>
</feature>
<evidence type="ECO:0000256" key="1">
    <source>
        <dbReference type="SAM" id="MobiDB-lite"/>
    </source>
</evidence>
<organism evidence="2 3">
    <name type="scientific">Baudoinia panamericana (strain UAMH 10762)</name>
    <name type="common">Angels' share fungus</name>
    <name type="synonym">Baudoinia compniacensis (strain UAMH 10762)</name>
    <dbReference type="NCBI Taxonomy" id="717646"/>
    <lineage>
        <taxon>Eukaryota</taxon>
        <taxon>Fungi</taxon>
        <taxon>Dikarya</taxon>
        <taxon>Ascomycota</taxon>
        <taxon>Pezizomycotina</taxon>
        <taxon>Dothideomycetes</taxon>
        <taxon>Dothideomycetidae</taxon>
        <taxon>Mycosphaerellales</taxon>
        <taxon>Teratosphaeriaceae</taxon>
        <taxon>Baudoinia</taxon>
    </lineage>
</organism>
<dbReference type="EMBL" id="KB445560">
    <property type="protein sequence ID" value="EMC93497.1"/>
    <property type="molecule type" value="Genomic_DNA"/>
</dbReference>
<dbReference type="GeneID" id="19110168"/>
<dbReference type="HOGENOM" id="CLU_674676_0_0_1"/>
<reference evidence="2 3" key="1">
    <citation type="journal article" date="2012" name="PLoS Pathog.">
        <title>Diverse lifestyles and strategies of plant pathogenesis encoded in the genomes of eighteen Dothideomycetes fungi.</title>
        <authorList>
            <person name="Ohm R.A."/>
            <person name="Feau N."/>
            <person name="Henrissat B."/>
            <person name="Schoch C.L."/>
            <person name="Horwitz B.A."/>
            <person name="Barry K.W."/>
            <person name="Condon B.J."/>
            <person name="Copeland A.C."/>
            <person name="Dhillon B."/>
            <person name="Glaser F."/>
            <person name="Hesse C.N."/>
            <person name="Kosti I."/>
            <person name="LaButti K."/>
            <person name="Lindquist E.A."/>
            <person name="Lucas S."/>
            <person name="Salamov A.A."/>
            <person name="Bradshaw R.E."/>
            <person name="Ciuffetti L."/>
            <person name="Hamelin R.C."/>
            <person name="Kema G.H.J."/>
            <person name="Lawrence C."/>
            <person name="Scott J.A."/>
            <person name="Spatafora J.W."/>
            <person name="Turgeon B.G."/>
            <person name="de Wit P.J.G.M."/>
            <person name="Zhong S."/>
            <person name="Goodwin S.B."/>
            <person name="Grigoriev I.V."/>
        </authorList>
    </citation>
    <scope>NUCLEOTIDE SEQUENCE [LARGE SCALE GENOMIC DNA]</scope>
    <source>
        <strain evidence="2 3">UAMH 10762</strain>
    </source>
</reference>
<evidence type="ECO:0000313" key="2">
    <source>
        <dbReference type="EMBL" id="EMC93497.1"/>
    </source>
</evidence>
<evidence type="ECO:0000313" key="3">
    <source>
        <dbReference type="Proteomes" id="UP000011761"/>
    </source>
</evidence>
<protein>
    <submittedName>
        <fullName evidence="2">Uncharacterized protein</fullName>
    </submittedName>
</protein>
<feature type="compositionally biased region" description="Low complexity" evidence="1">
    <location>
        <begin position="294"/>
        <end position="322"/>
    </location>
</feature>